<dbReference type="InterPro" id="IPR036249">
    <property type="entry name" value="Thioredoxin-like_sf"/>
</dbReference>
<dbReference type="RefSeq" id="WP_146784244.1">
    <property type="nucleotide sequence ID" value="NZ_CP042434.1"/>
</dbReference>
<evidence type="ECO:0000256" key="1">
    <source>
        <dbReference type="ARBA" id="ARBA00023284"/>
    </source>
</evidence>
<evidence type="ECO:0000313" key="2">
    <source>
        <dbReference type="EMBL" id="QEC72907.1"/>
    </source>
</evidence>
<dbReference type="Pfam" id="PF10262">
    <property type="entry name" value="Rdx"/>
    <property type="match status" value="1"/>
</dbReference>
<dbReference type="Gene3D" id="3.40.30.10">
    <property type="entry name" value="Glutaredoxin"/>
    <property type="match status" value="1"/>
</dbReference>
<accession>A0A5B8VMX5</accession>
<dbReference type="SUPFAM" id="SSF52833">
    <property type="entry name" value="Thioredoxin-like"/>
    <property type="match status" value="1"/>
</dbReference>
<dbReference type="Proteomes" id="UP000321291">
    <property type="component" value="Chromosome"/>
</dbReference>
<dbReference type="OrthoDB" id="9811366at2"/>
<dbReference type="NCBIfam" id="TIGR02174">
    <property type="entry name" value="CXXU_selWTH"/>
    <property type="match status" value="1"/>
</dbReference>
<keyword evidence="1" id="KW-0676">Redox-active center</keyword>
<gene>
    <name evidence="2" type="ORF">FSB73_15700</name>
</gene>
<reference evidence="2 3" key="1">
    <citation type="journal article" date="2017" name="Int. J. Syst. Evol. Microbiol.">
        <title>Arachidicoccus ginsenosidivorans sp. nov., with ginsenoside-converting activity isolated from ginseng cultivating soil.</title>
        <authorList>
            <person name="Siddiqi M.Z."/>
            <person name="Aslam Z."/>
            <person name="Im W.T."/>
        </authorList>
    </citation>
    <scope>NUCLEOTIDE SEQUENCE [LARGE SCALE GENOMIC DNA]</scope>
    <source>
        <strain evidence="2 3">Gsoil 809</strain>
    </source>
</reference>
<dbReference type="PANTHER" id="PTHR36417">
    <property type="entry name" value="SELENOPROTEIN DOMAIN PROTEIN (AFU_ORTHOLOGUE AFUA_1G05220)"/>
    <property type="match status" value="1"/>
</dbReference>
<dbReference type="EMBL" id="CP042434">
    <property type="protein sequence ID" value="QEC72907.1"/>
    <property type="molecule type" value="Genomic_DNA"/>
</dbReference>
<organism evidence="2 3">
    <name type="scientific">Arachidicoccus ginsenosidivorans</name>
    <dbReference type="NCBI Taxonomy" id="496057"/>
    <lineage>
        <taxon>Bacteria</taxon>
        <taxon>Pseudomonadati</taxon>
        <taxon>Bacteroidota</taxon>
        <taxon>Chitinophagia</taxon>
        <taxon>Chitinophagales</taxon>
        <taxon>Chitinophagaceae</taxon>
        <taxon>Arachidicoccus</taxon>
    </lineage>
</organism>
<dbReference type="PANTHER" id="PTHR36417:SF2">
    <property type="entry name" value="SELENOPROTEIN DOMAIN PROTEIN (AFU_ORTHOLOGUE AFUA_1G05220)"/>
    <property type="match status" value="1"/>
</dbReference>
<name>A0A5B8VMX5_9BACT</name>
<protein>
    <submittedName>
        <fullName evidence="2">SelT/SelW/SelH family protein</fullName>
    </submittedName>
</protein>
<evidence type="ECO:0000313" key="3">
    <source>
        <dbReference type="Proteomes" id="UP000321291"/>
    </source>
</evidence>
<keyword evidence="3" id="KW-1185">Reference proteome</keyword>
<dbReference type="KEGG" id="agi:FSB73_15700"/>
<dbReference type="AlphaFoldDB" id="A0A5B8VMX5"/>
<dbReference type="InterPro" id="IPR011893">
    <property type="entry name" value="Selenoprotein_Rdx-typ"/>
</dbReference>
<sequence>MKPIIEIEYCPKCGWLLRSAYIAQELLSTFTDELGGVTLIPSAVTGRFQIRLQQLEIFDRKKNGGFADIKVYKILIRDLIAKDKPLGHSEYKGPKNKQ</sequence>
<proteinExistence type="predicted"/>